<accession>A0AAN7Q9K7</accession>
<evidence type="ECO:0000313" key="1">
    <source>
        <dbReference type="EMBL" id="KAK4884090.1"/>
    </source>
</evidence>
<dbReference type="AlphaFoldDB" id="A0AAN7Q9K7"/>
<name>A0AAN7Q9K7_9COLE</name>
<gene>
    <name evidence="1" type="ORF">RN001_000361</name>
</gene>
<evidence type="ECO:0000313" key="2">
    <source>
        <dbReference type="Proteomes" id="UP001353858"/>
    </source>
</evidence>
<dbReference type="Proteomes" id="UP001353858">
    <property type="component" value="Unassembled WGS sequence"/>
</dbReference>
<reference evidence="2" key="1">
    <citation type="submission" date="2023-01" db="EMBL/GenBank/DDBJ databases">
        <title>Key to firefly adult light organ development and bioluminescence: homeobox transcription factors regulate luciferase expression and transportation to peroxisome.</title>
        <authorList>
            <person name="Fu X."/>
        </authorList>
    </citation>
    <scope>NUCLEOTIDE SEQUENCE [LARGE SCALE GENOMIC DNA]</scope>
</reference>
<organism evidence="1 2">
    <name type="scientific">Aquatica leii</name>
    <dbReference type="NCBI Taxonomy" id="1421715"/>
    <lineage>
        <taxon>Eukaryota</taxon>
        <taxon>Metazoa</taxon>
        <taxon>Ecdysozoa</taxon>
        <taxon>Arthropoda</taxon>
        <taxon>Hexapoda</taxon>
        <taxon>Insecta</taxon>
        <taxon>Pterygota</taxon>
        <taxon>Neoptera</taxon>
        <taxon>Endopterygota</taxon>
        <taxon>Coleoptera</taxon>
        <taxon>Polyphaga</taxon>
        <taxon>Elateriformia</taxon>
        <taxon>Elateroidea</taxon>
        <taxon>Lampyridae</taxon>
        <taxon>Luciolinae</taxon>
        <taxon>Aquatica</taxon>
    </lineage>
</organism>
<protein>
    <submittedName>
        <fullName evidence="1">Uncharacterized protein</fullName>
    </submittedName>
</protein>
<dbReference type="EMBL" id="JARPUR010000001">
    <property type="protein sequence ID" value="KAK4884090.1"/>
    <property type="molecule type" value="Genomic_DNA"/>
</dbReference>
<comment type="caution">
    <text evidence="1">The sequence shown here is derived from an EMBL/GenBank/DDBJ whole genome shotgun (WGS) entry which is preliminary data.</text>
</comment>
<sequence length="70" mass="8208">MRRNPGVRISEYEIAGLVNTAFTKVSRVAIAQKSFECTGIVPLNPHCVLYQMPQRRDWNLEKEDRRKARY</sequence>
<proteinExistence type="predicted"/>
<keyword evidence="2" id="KW-1185">Reference proteome</keyword>